<keyword evidence="4" id="KW-0238">DNA-binding</keyword>
<dbReference type="InterPro" id="IPR052360">
    <property type="entry name" value="Transcr_Regulatory_Proteins"/>
</dbReference>
<comment type="caution">
    <text evidence="9">The sequence shown here is derived from an EMBL/GenBank/DDBJ whole genome shotgun (WGS) entry which is preliminary data.</text>
</comment>
<dbReference type="Gene3D" id="4.10.240.10">
    <property type="entry name" value="Zn(2)-C6 fungal-type DNA-binding domain"/>
    <property type="match status" value="1"/>
</dbReference>
<evidence type="ECO:0000256" key="3">
    <source>
        <dbReference type="ARBA" id="ARBA00023015"/>
    </source>
</evidence>
<dbReference type="PANTHER" id="PTHR36206">
    <property type="entry name" value="ASPERCRYPTIN BIOSYNTHESIS CLUSTER-SPECIFIC TRANSCRIPTION REGULATOR ATNN-RELATED"/>
    <property type="match status" value="1"/>
</dbReference>
<dbReference type="AlphaFoldDB" id="A0A9P8V9J8"/>
<keyword evidence="5" id="KW-0804">Transcription</keyword>
<dbReference type="SUPFAM" id="SSF57701">
    <property type="entry name" value="Zn2/Cys6 DNA-binding domain"/>
    <property type="match status" value="1"/>
</dbReference>
<keyword evidence="1" id="KW-0479">Metal-binding</keyword>
<evidence type="ECO:0000256" key="1">
    <source>
        <dbReference type="ARBA" id="ARBA00022723"/>
    </source>
</evidence>
<feature type="domain" description="Zn(2)-C6 fungal-type" evidence="8">
    <location>
        <begin position="34"/>
        <end position="62"/>
    </location>
</feature>
<dbReference type="InterPro" id="IPR001138">
    <property type="entry name" value="Zn2Cys6_DnaBD"/>
</dbReference>
<evidence type="ECO:0000256" key="6">
    <source>
        <dbReference type="ARBA" id="ARBA00023242"/>
    </source>
</evidence>
<evidence type="ECO:0000313" key="10">
    <source>
        <dbReference type="Proteomes" id="UP000770015"/>
    </source>
</evidence>
<feature type="compositionally biased region" description="Low complexity" evidence="7">
    <location>
        <begin position="1"/>
        <end position="21"/>
    </location>
</feature>
<evidence type="ECO:0000256" key="5">
    <source>
        <dbReference type="ARBA" id="ARBA00023163"/>
    </source>
</evidence>
<name>A0A9P8V9J8_9PEZI</name>
<dbReference type="PROSITE" id="PS50048">
    <property type="entry name" value="ZN2_CY6_FUNGAL_2"/>
    <property type="match status" value="1"/>
</dbReference>
<sequence>MSSISFSNESSPASSLNSSKPKLSRASNPKVRTGCITCKKRRVKCDECRPHCKNCLRMTGFCEGYAELRPRKTRPAPPEPPQHTWDSKTTVVFSSRPHPGLPSGSNQPSTQETNELYFQEFVNMVRRPCFSATSHHELWETIIPQLAFGSSTLRQAAMAIGAICKWNEQTRRGESCPQGLPAIKAEEDKTHYLRALSHYSQSLKWQNETPSPIAAVFLSVLLLAFETLRGGRAAALDHVNHGLALLLAIIVDDNQQHVDSFAPNPKPILSVVADIYSRLSVQARFVLGGRLGESRPLPHFTQGLRARRLTTDSFFLLVDKLMPSRVDLHNIPASFSTLDEFETYLIAAEQTARHMNSLIIDNFTTFWSSHPPANECSTVDGFWQSTGKDERIVEMSEYSRRVSKQLDDAFRPLFNSIVTSDVESPTYLRALNLRLQCFGARVFDDPLMFADYGRIAEQTPICKEYLSLAEIAIRAARNAPETPAHRLALQNDVSWRLSVVAIFCRDPLTREQSLWMLRDYPGYHSLWNIRSLYVLALRNRTVENANALEGTPEEQWLRLMRREYVLEEGGDRLIFRYMEKDLFSGEWGLVEDVVSIGGSMDTVCWERQPLSVGGKLLMTALIPP</sequence>
<keyword evidence="3" id="KW-0805">Transcription regulation</keyword>
<reference evidence="9" key="1">
    <citation type="journal article" date="2021" name="Nat. Commun.">
        <title>Genetic determinants of endophytism in the Arabidopsis root mycobiome.</title>
        <authorList>
            <person name="Mesny F."/>
            <person name="Miyauchi S."/>
            <person name="Thiergart T."/>
            <person name="Pickel B."/>
            <person name="Atanasova L."/>
            <person name="Karlsson M."/>
            <person name="Huettel B."/>
            <person name="Barry K.W."/>
            <person name="Haridas S."/>
            <person name="Chen C."/>
            <person name="Bauer D."/>
            <person name="Andreopoulos W."/>
            <person name="Pangilinan J."/>
            <person name="LaButti K."/>
            <person name="Riley R."/>
            <person name="Lipzen A."/>
            <person name="Clum A."/>
            <person name="Drula E."/>
            <person name="Henrissat B."/>
            <person name="Kohler A."/>
            <person name="Grigoriev I.V."/>
            <person name="Martin F.M."/>
            <person name="Hacquard S."/>
        </authorList>
    </citation>
    <scope>NUCLEOTIDE SEQUENCE</scope>
    <source>
        <strain evidence="9">MPI-SDFR-AT-0117</strain>
    </source>
</reference>
<dbReference type="PROSITE" id="PS00463">
    <property type="entry name" value="ZN2_CY6_FUNGAL_1"/>
    <property type="match status" value="1"/>
</dbReference>
<evidence type="ECO:0000313" key="9">
    <source>
        <dbReference type="EMBL" id="KAH6685421.1"/>
    </source>
</evidence>
<dbReference type="OrthoDB" id="3598904at2759"/>
<gene>
    <name evidence="9" type="ORF">F5X68DRAFT_20276</name>
</gene>
<dbReference type="CDD" id="cd00067">
    <property type="entry name" value="GAL4"/>
    <property type="match status" value="1"/>
</dbReference>
<dbReference type="PANTHER" id="PTHR36206:SF13">
    <property type="entry name" value="TRANSCRIPTIONAL REGULATORY PROTEIN MOC3"/>
    <property type="match status" value="1"/>
</dbReference>
<proteinExistence type="predicted"/>
<keyword evidence="2" id="KW-0862">Zinc</keyword>
<dbReference type="GO" id="GO:0000981">
    <property type="term" value="F:DNA-binding transcription factor activity, RNA polymerase II-specific"/>
    <property type="evidence" value="ECO:0007669"/>
    <property type="project" value="InterPro"/>
</dbReference>
<dbReference type="GO" id="GO:0008270">
    <property type="term" value="F:zinc ion binding"/>
    <property type="evidence" value="ECO:0007669"/>
    <property type="project" value="InterPro"/>
</dbReference>
<accession>A0A9P8V9J8</accession>
<organism evidence="9 10">
    <name type="scientific">Plectosphaerella plurivora</name>
    <dbReference type="NCBI Taxonomy" id="936078"/>
    <lineage>
        <taxon>Eukaryota</taxon>
        <taxon>Fungi</taxon>
        <taxon>Dikarya</taxon>
        <taxon>Ascomycota</taxon>
        <taxon>Pezizomycotina</taxon>
        <taxon>Sordariomycetes</taxon>
        <taxon>Hypocreomycetidae</taxon>
        <taxon>Glomerellales</taxon>
        <taxon>Plectosphaerellaceae</taxon>
        <taxon>Plectosphaerella</taxon>
    </lineage>
</organism>
<dbReference type="InterPro" id="IPR036864">
    <property type="entry name" value="Zn2-C6_fun-type_DNA-bd_sf"/>
</dbReference>
<dbReference type="Proteomes" id="UP000770015">
    <property type="component" value="Unassembled WGS sequence"/>
</dbReference>
<dbReference type="GO" id="GO:0003677">
    <property type="term" value="F:DNA binding"/>
    <property type="evidence" value="ECO:0007669"/>
    <property type="project" value="UniProtKB-KW"/>
</dbReference>
<protein>
    <recommendedName>
        <fullName evidence="8">Zn(2)-C6 fungal-type domain-containing protein</fullName>
    </recommendedName>
</protein>
<feature type="region of interest" description="Disordered" evidence="7">
    <location>
        <begin position="1"/>
        <end position="28"/>
    </location>
</feature>
<dbReference type="Pfam" id="PF00172">
    <property type="entry name" value="Zn_clus"/>
    <property type="match status" value="1"/>
</dbReference>
<feature type="region of interest" description="Disordered" evidence="7">
    <location>
        <begin position="92"/>
        <end position="111"/>
    </location>
</feature>
<keyword evidence="6" id="KW-0539">Nucleus</keyword>
<evidence type="ECO:0000259" key="8">
    <source>
        <dbReference type="PROSITE" id="PS50048"/>
    </source>
</evidence>
<evidence type="ECO:0000256" key="7">
    <source>
        <dbReference type="SAM" id="MobiDB-lite"/>
    </source>
</evidence>
<dbReference type="SMART" id="SM00066">
    <property type="entry name" value="GAL4"/>
    <property type="match status" value="1"/>
</dbReference>
<evidence type="ECO:0000256" key="2">
    <source>
        <dbReference type="ARBA" id="ARBA00022833"/>
    </source>
</evidence>
<keyword evidence="10" id="KW-1185">Reference proteome</keyword>
<dbReference type="EMBL" id="JAGSXJ010000015">
    <property type="protein sequence ID" value="KAH6685421.1"/>
    <property type="molecule type" value="Genomic_DNA"/>
</dbReference>
<evidence type="ECO:0000256" key="4">
    <source>
        <dbReference type="ARBA" id="ARBA00023125"/>
    </source>
</evidence>